<dbReference type="GeneID" id="24883473"/>
<keyword evidence="8" id="KW-1185">Reference proteome</keyword>
<dbReference type="PANTHER" id="PTHR33238:SF7">
    <property type="entry name" value="IRON-DEPENDENT TRANSCRIPTIONAL REGULATOR"/>
    <property type="match status" value="1"/>
</dbReference>
<keyword evidence="3" id="KW-0238">DNA-binding</keyword>
<dbReference type="GO" id="GO:0046983">
    <property type="term" value="F:protein dimerization activity"/>
    <property type="evidence" value="ECO:0007669"/>
    <property type="project" value="InterPro"/>
</dbReference>
<dbReference type="AlphaFoldDB" id="G0EGE3"/>
<dbReference type="InterPro" id="IPR000281">
    <property type="entry name" value="HTH_RpiR"/>
</dbReference>
<dbReference type="SMART" id="SM00347">
    <property type="entry name" value="HTH_MARR"/>
    <property type="match status" value="1"/>
</dbReference>
<evidence type="ECO:0000256" key="1">
    <source>
        <dbReference type="ARBA" id="ARBA00007871"/>
    </source>
</evidence>
<dbReference type="InterPro" id="IPR022687">
    <property type="entry name" value="HTH_DTXR"/>
</dbReference>
<dbReference type="OrthoDB" id="24735at2157"/>
<dbReference type="SMART" id="SM00529">
    <property type="entry name" value="HTH_DTXR"/>
    <property type="match status" value="1"/>
</dbReference>
<proteinExistence type="inferred from homology"/>
<dbReference type="PROSITE" id="PS50944">
    <property type="entry name" value="HTH_DTXR"/>
    <property type="match status" value="1"/>
</dbReference>
<dbReference type="STRING" id="694429.Pyrfu_1309"/>
<dbReference type="Pfam" id="PF02742">
    <property type="entry name" value="Fe_dep_repr_C"/>
    <property type="match status" value="1"/>
</dbReference>
<reference evidence="7 8" key="1">
    <citation type="journal article" date="2011" name="Stand. Genomic Sci.">
        <title>Complete genome sequence of the hyperthermophilic chemolithoautotroph Pyrolobus fumarii type strain (1A).</title>
        <authorList>
            <person name="Anderson I."/>
            <person name="Goker M."/>
            <person name="Nolan M."/>
            <person name="Lucas S."/>
            <person name="Hammon N."/>
            <person name="Deshpande S."/>
            <person name="Cheng J.F."/>
            <person name="Tapia R."/>
            <person name="Han C."/>
            <person name="Goodwin L."/>
            <person name="Pitluck S."/>
            <person name="Huntemann M."/>
            <person name="Liolios K."/>
            <person name="Ivanova N."/>
            <person name="Pagani I."/>
            <person name="Mavromatis K."/>
            <person name="Ovchinikova G."/>
            <person name="Pati A."/>
            <person name="Chen A."/>
            <person name="Palaniappan K."/>
            <person name="Land M."/>
            <person name="Hauser L."/>
            <person name="Brambilla E.M."/>
            <person name="Huber H."/>
            <person name="Yasawong M."/>
            <person name="Rohde M."/>
            <person name="Spring S."/>
            <person name="Abt B."/>
            <person name="Sikorski J."/>
            <person name="Wirth R."/>
            <person name="Detter J.C."/>
            <person name="Woyke T."/>
            <person name="Bristow J."/>
            <person name="Eisen J.A."/>
            <person name="Markowitz V."/>
            <person name="Hugenholtz P."/>
            <person name="Kyrpides N.C."/>
            <person name="Klenk H.P."/>
            <person name="Lapidus A."/>
        </authorList>
    </citation>
    <scope>NUCLEOTIDE SEQUENCE [LARGE SCALE GENOMIC DNA]</scope>
    <source>
        <strain evidence="8">DSM 11204 / 1A</strain>
    </source>
</reference>
<protein>
    <submittedName>
        <fullName evidence="7">Iron (Metal) dependent repressor, DtxR family</fullName>
    </submittedName>
</protein>
<comment type="similarity">
    <text evidence="1">Belongs to the DtxR/MntR family.</text>
</comment>
<evidence type="ECO:0000313" key="7">
    <source>
        <dbReference type="EMBL" id="AEM39168.1"/>
    </source>
</evidence>
<dbReference type="Gene3D" id="1.10.60.10">
    <property type="entry name" value="Iron dependent repressor, metal binding and dimerisation domain"/>
    <property type="match status" value="1"/>
</dbReference>
<evidence type="ECO:0000256" key="4">
    <source>
        <dbReference type="ARBA" id="ARBA00023163"/>
    </source>
</evidence>
<dbReference type="InterPro" id="IPR036421">
    <property type="entry name" value="Fe_dep_repressor_sf"/>
</dbReference>
<evidence type="ECO:0000313" key="8">
    <source>
        <dbReference type="Proteomes" id="UP000001037"/>
    </source>
</evidence>
<dbReference type="KEGG" id="pfm:Pyrfu_1309"/>
<dbReference type="RefSeq" id="WP_014026845.1">
    <property type="nucleotide sequence ID" value="NC_015931.1"/>
</dbReference>
<dbReference type="InterPro" id="IPR036388">
    <property type="entry name" value="WH-like_DNA-bd_sf"/>
</dbReference>
<dbReference type="SUPFAM" id="SSF46785">
    <property type="entry name" value="Winged helix' DNA-binding domain"/>
    <property type="match status" value="1"/>
</dbReference>
<evidence type="ECO:0000259" key="5">
    <source>
        <dbReference type="PROSITE" id="PS50944"/>
    </source>
</evidence>
<dbReference type="GO" id="GO:0003677">
    <property type="term" value="F:DNA binding"/>
    <property type="evidence" value="ECO:0007669"/>
    <property type="project" value="UniProtKB-KW"/>
</dbReference>
<dbReference type="Gene3D" id="1.10.10.10">
    <property type="entry name" value="Winged helix-like DNA-binding domain superfamily/Winged helix DNA-binding domain"/>
    <property type="match status" value="1"/>
</dbReference>
<keyword evidence="4" id="KW-0804">Transcription</keyword>
<dbReference type="InterPro" id="IPR022689">
    <property type="entry name" value="Iron_dep_repressor"/>
</dbReference>
<dbReference type="EMBL" id="CP002838">
    <property type="protein sequence ID" value="AEM39168.1"/>
    <property type="molecule type" value="Genomic_DNA"/>
</dbReference>
<dbReference type="eggNOG" id="arCOG02100">
    <property type="taxonomic scope" value="Archaea"/>
</dbReference>
<dbReference type="InterPro" id="IPR001367">
    <property type="entry name" value="Fe_dep_repressor"/>
</dbReference>
<dbReference type="PROSITE" id="PS51071">
    <property type="entry name" value="HTH_RPIR"/>
    <property type="match status" value="1"/>
</dbReference>
<accession>G0EGE3</accession>
<feature type="domain" description="HTH dtxR-type" evidence="5">
    <location>
        <begin position="6"/>
        <end position="67"/>
    </location>
</feature>
<feature type="domain" description="HTH rpiR-type" evidence="6">
    <location>
        <begin position="1"/>
        <end position="69"/>
    </location>
</feature>
<sequence length="191" mass="22041">MQQLKLNRREEEYLEAMLFLEKSKGKIRVKDLAERLGVKPPTVVEFLEKLAKKGLVDYKKHSGVSLTPLGRRVAEEVYKRHLAIKKFLMMLGVPEDIAERDACYIEHGISDESLRLITLFIEFVENCPGDLPRFLRHFRYYVEKRVWPPDCPHRREGRIEREDKVVSSACPSPVCLAAAPSPRNTKRPSGP</sequence>
<evidence type="ECO:0000256" key="3">
    <source>
        <dbReference type="ARBA" id="ARBA00023125"/>
    </source>
</evidence>
<dbReference type="HOGENOM" id="CLU_069532_3_0_2"/>
<evidence type="ECO:0000259" key="6">
    <source>
        <dbReference type="PROSITE" id="PS51071"/>
    </source>
</evidence>
<keyword evidence="2" id="KW-0805">Transcription regulation</keyword>
<dbReference type="InterPro" id="IPR000835">
    <property type="entry name" value="HTH_MarR-typ"/>
</dbReference>
<organism evidence="7 8">
    <name type="scientific">Pyrolobus fumarii (strain DSM 11204 / 1A)</name>
    <dbReference type="NCBI Taxonomy" id="694429"/>
    <lineage>
        <taxon>Archaea</taxon>
        <taxon>Thermoproteota</taxon>
        <taxon>Thermoprotei</taxon>
        <taxon>Desulfurococcales</taxon>
        <taxon>Pyrodictiaceae</taxon>
        <taxon>Pyrolobus</taxon>
    </lineage>
</organism>
<dbReference type="InterPro" id="IPR050536">
    <property type="entry name" value="DtxR_MntR_Metal-Reg"/>
</dbReference>
<name>G0EGE3_PYRF1</name>
<dbReference type="Pfam" id="PF01325">
    <property type="entry name" value="Fe_dep_repress"/>
    <property type="match status" value="1"/>
</dbReference>
<dbReference type="Proteomes" id="UP000001037">
    <property type="component" value="Chromosome"/>
</dbReference>
<dbReference type="GO" id="GO:0003700">
    <property type="term" value="F:DNA-binding transcription factor activity"/>
    <property type="evidence" value="ECO:0007669"/>
    <property type="project" value="InterPro"/>
</dbReference>
<dbReference type="InParanoid" id="G0EGE3"/>
<gene>
    <name evidence="7" type="ordered locus">Pyrfu_1309</name>
</gene>
<dbReference type="PANTHER" id="PTHR33238">
    <property type="entry name" value="IRON (METAL) DEPENDENT REPRESSOR, DTXR FAMILY"/>
    <property type="match status" value="1"/>
</dbReference>
<dbReference type="GO" id="GO:0046914">
    <property type="term" value="F:transition metal ion binding"/>
    <property type="evidence" value="ECO:0007669"/>
    <property type="project" value="InterPro"/>
</dbReference>
<dbReference type="InterPro" id="IPR036390">
    <property type="entry name" value="WH_DNA-bd_sf"/>
</dbReference>
<evidence type="ECO:0000256" key="2">
    <source>
        <dbReference type="ARBA" id="ARBA00023015"/>
    </source>
</evidence>